<dbReference type="RefSeq" id="WP_003374090.1">
    <property type="nucleotide sequence ID" value="NZ_JACBBA010000002.1"/>
</dbReference>
<protein>
    <submittedName>
        <fullName evidence="1">Uncharacterized protein</fullName>
    </submittedName>
</protein>
<sequence length="88" mass="10229">MIKRKLEKDDNETWDDYSLLTIPKKIEDELRLDAIFIEEDNEKLEAFKNMGKYLGLNKYVCSAVDNNKCKNTVILISDSDGNIIEKID</sequence>
<gene>
    <name evidence="1" type="ORF">FDG31_03325</name>
</gene>
<evidence type="ECO:0000313" key="2">
    <source>
        <dbReference type="Proteomes" id="UP000486903"/>
    </source>
</evidence>
<proteinExistence type="predicted"/>
<reference evidence="1 2" key="1">
    <citation type="submission" date="2019-04" db="EMBL/GenBank/DDBJ databases">
        <title>Genome sequencing of Clostridium botulinum Groups I-IV and Clostridium butyricum.</title>
        <authorList>
            <person name="Brunt J."/>
            <person name="Van Vliet A.H.M."/>
            <person name="Stringer S.C."/>
            <person name="Carter A.T."/>
            <person name="Peck M.W."/>
        </authorList>
    </citation>
    <scope>NUCLEOTIDE SEQUENCE [LARGE SCALE GENOMIC DNA]</scope>
    <source>
        <strain evidence="1 2">BL81</strain>
    </source>
</reference>
<dbReference type="EMBL" id="SXFB01000002">
    <property type="protein sequence ID" value="NFV25204.1"/>
    <property type="molecule type" value="Genomic_DNA"/>
</dbReference>
<organism evidence="1 2">
    <name type="scientific">Clostridium botulinum</name>
    <dbReference type="NCBI Taxonomy" id="1491"/>
    <lineage>
        <taxon>Bacteria</taxon>
        <taxon>Bacillati</taxon>
        <taxon>Bacillota</taxon>
        <taxon>Clostridia</taxon>
        <taxon>Eubacteriales</taxon>
        <taxon>Clostridiaceae</taxon>
        <taxon>Clostridium</taxon>
    </lineage>
</organism>
<dbReference type="AlphaFoldDB" id="A0A6B4JLG1"/>
<name>A0A6B4JLG1_CLOBO</name>
<evidence type="ECO:0000313" key="1">
    <source>
        <dbReference type="EMBL" id="NFV25204.1"/>
    </source>
</evidence>
<comment type="caution">
    <text evidence="1">The sequence shown here is derived from an EMBL/GenBank/DDBJ whole genome shotgun (WGS) entry which is preliminary data.</text>
</comment>
<dbReference type="Proteomes" id="UP000486903">
    <property type="component" value="Unassembled WGS sequence"/>
</dbReference>
<accession>A0A6B4JLG1</accession>